<comment type="caution">
    <text evidence="2">The sequence shown here is derived from an EMBL/GenBank/DDBJ whole genome shotgun (WGS) entry which is preliminary data.</text>
</comment>
<dbReference type="AlphaFoldDB" id="A0AAV9PCV6"/>
<keyword evidence="1" id="KW-0812">Transmembrane</keyword>
<protein>
    <submittedName>
        <fullName evidence="2">Uncharacterized protein</fullName>
    </submittedName>
</protein>
<evidence type="ECO:0000313" key="3">
    <source>
        <dbReference type="Proteomes" id="UP001337655"/>
    </source>
</evidence>
<keyword evidence="1" id="KW-0472">Membrane</keyword>
<feature type="transmembrane region" description="Helical" evidence="1">
    <location>
        <begin position="46"/>
        <end position="66"/>
    </location>
</feature>
<organism evidence="2 3">
    <name type="scientific">Saxophila tyrrhenica</name>
    <dbReference type="NCBI Taxonomy" id="1690608"/>
    <lineage>
        <taxon>Eukaryota</taxon>
        <taxon>Fungi</taxon>
        <taxon>Dikarya</taxon>
        <taxon>Ascomycota</taxon>
        <taxon>Pezizomycotina</taxon>
        <taxon>Dothideomycetes</taxon>
        <taxon>Dothideomycetidae</taxon>
        <taxon>Mycosphaerellales</taxon>
        <taxon>Extremaceae</taxon>
        <taxon>Saxophila</taxon>
    </lineage>
</organism>
<proteinExistence type="predicted"/>
<gene>
    <name evidence="2" type="ORF">LTR77_004493</name>
</gene>
<feature type="transmembrane region" description="Helical" evidence="1">
    <location>
        <begin position="6"/>
        <end position="26"/>
    </location>
</feature>
<dbReference type="PANTHER" id="PTHR39470:SF1">
    <property type="entry name" value="CHORISMATE SYNTHASE PROTEIN"/>
    <property type="match status" value="1"/>
</dbReference>
<feature type="transmembrane region" description="Helical" evidence="1">
    <location>
        <begin position="223"/>
        <end position="242"/>
    </location>
</feature>
<dbReference type="RefSeq" id="XP_064660377.1">
    <property type="nucleotide sequence ID" value="XM_064801747.1"/>
</dbReference>
<dbReference type="EMBL" id="JAVRRT010000006">
    <property type="protein sequence ID" value="KAK5171349.1"/>
    <property type="molecule type" value="Genomic_DNA"/>
</dbReference>
<feature type="transmembrane region" description="Helical" evidence="1">
    <location>
        <begin position="143"/>
        <end position="166"/>
    </location>
</feature>
<accession>A0AAV9PCV6</accession>
<reference evidence="2 3" key="1">
    <citation type="submission" date="2023-08" db="EMBL/GenBank/DDBJ databases">
        <title>Black Yeasts Isolated from many extreme environments.</title>
        <authorList>
            <person name="Coleine C."/>
            <person name="Stajich J.E."/>
            <person name="Selbmann L."/>
        </authorList>
    </citation>
    <scope>NUCLEOTIDE SEQUENCE [LARGE SCALE GENOMIC DNA]</scope>
    <source>
        <strain evidence="2 3">CCFEE 5935</strain>
    </source>
</reference>
<evidence type="ECO:0000256" key="1">
    <source>
        <dbReference type="SAM" id="Phobius"/>
    </source>
</evidence>
<sequence>MVAWKTIQSLAIFFGPLLLPKAIGYYRAIRSRPASQIKPLPTTTSYALGVLFLSGVLAFLSTLPVFHPQNIFRLTSSRLQTSAGVLLSRLSAHHPPTAQDEKLRQVFDAGGLDARLLYARFGPNTLTTCPFATPNDRDAGQMYLLYAAPSLLAPHLLHLIALGIATSRSLSGMEGSKWCTVATITGLLLGAAELYYVANYDSTANARSTRLGEVDFAYWKMHVYRGLAIATLDAVLGWVIWLQATGRAFLTPPAPAERIGNSARVFEGVVGKARGLGIIRNGVVRNADMRRKVDGYWVKEGEVMKDVFEEPEVLEAQRSALRRLDLVRVGREAEGFLNGLFGTVEAVQPEAQVSGMEGAIAS</sequence>
<dbReference type="Proteomes" id="UP001337655">
    <property type="component" value="Unassembled WGS sequence"/>
</dbReference>
<dbReference type="GeneID" id="89925839"/>
<dbReference type="PANTHER" id="PTHR39470">
    <property type="entry name" value="CHROMOSOME 10, WHOLE GENOME SHOTGUN SEQUENCE"/>
    <property type="match status" value="1"/>
</dbReference>
<feature type="transmembrane region" description="Helical" evidence="1">
    <location>
        <begin position="178"/>
        <end position="198"/>
    </location>
</feature>
<keyword evidence="1" id="KW-1133">Transmembrane helix</keyword>
<name>A0AAV9PCV6_9PEZI</name>
<evidence type="ECO:0000313" key="2">
    <source>
        <dbReference type="EMBL" id="KAK5171349.1"/>
    </source>
</evidence>
<keyword evidence="3" id="KW-1185">Reference proteome</keyword>